<dbReference type="InterPro" id="IPR000792">
    <property type="entry name" value="Tscrpt_reg_LuxR_C"/>
</dbReference>
<dbReference type="PROSITE" id="PS50110">
    <property type="entry name" value="RESPONSE_REGULATORY"/>
    <property type="match status" value="1"/>
</dbReference>
<dbReference type="PANTHER" id="PTHR44688">
    <property type="entry name" value="DNA-BINDING TRANSCRIPTIONAL ACTIVATOR DEVR_DOSR"/>
    <property type="match status" value="1"/>
</dbReference>
<dbReference type="CDD" id="cd06170">
    <property type="entry name" value="LuxR_C_like"/>
    <property type="match status" value="1"/>
</dbReference>
<dbReference type="PANTHER" id="PTHR44688:SF16">
    <property type="entry name" value="DNA-BINDING TRANSCRIPTIONAL ACTIVATOR DEVR_DOSR"/>
    <property type="match status" value="1"/>
</dbReference>
<dbReference type="Pfam" id="PF00072">
    <property type="entry name" value="Response_reg"/>
    <property type="match status" value="1"/>
</dbReference>
<dbReference type="InterPro" id="IPR001789">
    <property type="entry name" value="Sig_transdc_resp-reg_receiver"/>
</dbReference>
<evidence type="ECO:0000259" key="5">
    <source>
        <dbReference type="PROSITE" id="PS50043"/>
    </source>
</evidence>
<sequence length="211" mass="22812">MTARVHILDDDADVRDALDSLLRAEAFEVMLHDTHEAFLDAYDEARNCCLLLDVRLGDVDGLDVQAALPGRGIDVPVIVMTGHGDVPMAVRGMKAGAIDFLSKPFPDDALLGAIDRALARDCARLAASAERTALQGRYALLTPREREVAGLVVAGLMNKQIAGRLGLELVTVKIHRGQAMRKMEAQSLADLVRMLERLGVRATGISRYGAD</sequence>
<evidence type="ECO:0000256" key="1">
    <source>
        <dbReference type="ARBA" id="ARBA00023015"/>
    </source>
</evidence>
<dbReference type="GO" id="GO:0000160">
    <property type="term" value="P:phosphorelay signal transduction system"/>
    <property type="evidence" value="ECO:0007669"/>
    <property type="project" value="InterPro"/>
</dbReference>
<keyword evidence="2" id="KW-0238">DNA-binding</keyword>
<dbReference type="OrthoDB" id="9782655at2"/>
<evidence type="ECO:0000256" key="3">
    <source>
        <dbReference type="ARBA" id="ARBA00023163"/>
    </source>
</evidence>
<name>A0A0D6MLA6_9PROT</name>
<dbReference type="GO" id="GO:0006355">
    <property type="term" value="P:regulation of DNA-templated transcription"/>
    <property type="evidence" value="ECO:0007669"/>
    <property type="project" value="InterPro"/>
</dbReference>
<keyword evidence="4" id="KW-0597">Phosphoprotein</keyword>
<evidence type="ECO:0000256" key="4">
    <source>
        <dbReference type="PROSITE-ProRule" id="PRU00169"/>
    </source>
</evidence>
<dbReference type="STRING" id="1231623.Tasa_015_057"/>
<dbReference type="Gene3D" id="3.40.50.2300">
    <property type="match status" value="1"/>
</dbReference>
<dbReference type="RefSeq" id="WP_048848617.1">
    <property type="nucleotide sequence ID" value="NZ_BALE01000015.1"/>
</dbReference>
<evidence type="ECO:0000313" key="8">
    <source>
        <dbReference type="Proteomes" id="UP000032679"/>
    </source>
</evidence>
<feature type="domain" description="Response regulatory" evidence="6">
    <location>
        <begin position="4"/>
        <end position="118"/>
    </location>
</feature>
<dbReference type="SUPFAM" id="SSF52172">
    <property type="entry name" value="CheY-like"/>
    <property type="match status" value="1"/>
</dbReference>
<dbReference type="InterPro" id="IPR036388">
    <property type="entry name" value="WH-like_DNA-bd_sf"/>
</dbReference>
<dbReference type="SMART" id="SM00421">
    <property type="entry name" value="HTH_LUXR"/>
    <property type="match status" value="1"/>
</dbReference>
<keyword evidence="3" id="KW-0804">Transcription</keyword>
<feature type="modified residue" description="4-aspartylphosphate" evidence="4">
    <location>
        <position position="53"/>
    </location>
</feature>
<dbReference type="PROSITE" id="PS50043">
    <property type="entry name" value="HTH_LUXR_2"/>
    <property type="match status" value="1"/>
</dbReference>
<accession>A0A0D6MLA6</accession>
<dbReference type="InterPro" id="IPR016032">
    <property type="entry name" value="Sig_transdc_resp-reg_C-effctor"/>
</dbReference>
<dbReference type="EMBL" id="BALE01000015">
    <property type="protein sequence ID" value="GAN54068.1"/>
    <property type="molecule type" value="Genomic_DNA"/>
</dbReference>
<dbReference type="AlphaFoldDB" id="A0A0D6MLA6"/>
<evidence type="ECO:0000313" key="7">
    <source>
        <dbReference type="EMBL" id="GAN54068.1"/>
    </source>
</evidence>
<evidence type="ECO:0000259" key="6">
    <source>
        <dbReference type="PROSITE" id="PS50110"/>
    </source>
</evidence>
<dbReference type="GO" id="GO:0003677">
    <property type="term" value="F:DNA binding"/>
    <property type="evidence" value="ECO:0007669"/>
    <property type="project" value="UniProtKB-KW"/>
</dbReference>
<dbReference type="SUPFAM" id="SSF46894">
    <property type="entry name" value="C-terminal effector domain of the bipartite response regulators"/>
    <property type="match status" value="1"/>
</dbReference>
<feature type="domain" description="HTH luxR-type" evidence="5">
    <location>
        <begin position="134"/>
        <end position="199"/>
    </location>
</feature>
<dbReference type="PRINTS" id="PR00038">
    <property type="entry name" value="HTHLUXR"/>
</dbReference>
<dbReference type="InterPro" id="IPR011006">
    <property type="entry name" value="CheY-like_superfamily"/>
</dbReference>
<reference evidence="7 8" key="1">
    <citation type="submission" date="2012-10" db="EMBL/GenBank/DDBJ databases">
        <title>Genome sequencing of Tanticharoenia sakaeratensis NBRC 103193.</title>
        <authorList>
            <person name="Azuma Y."/>
            <person name="Hadano H."/>
            <person name="Hirakawa H."/>
            <person name="Matsushita K."/>
        </authorList>
    </citation>
    <scope>NUCLEOTIDE SEQUENCE [LARGE SCALE GENOMIC DNA]</scope>
    <source>
        <strain evidence="7 8">NBRC 103193</strain>
    </source>
</reference>
<proteinExistence type="predicted"/>
<gene>
    <name evidence="7" type="ORF">Tasa_015_057</name>
</gene>
<keyword evidence="8" id="KW-1185">Reference proteome</keyword>
<protein>
    <submittedName>
        <fullName evidence="7">Two-component response regulator</fullName>
    </submittedName>
</protein>
<comment type="caution">
    <text evidence="7">The sequence shown here is derived from an EMBL/GenBank/DDBJ whole genome shotgun (WGS) entry which is preliminary data.</text>
</comment>
<dbReference type="SMART" id="SM00448">
    <property type="entry name" value="REC"/>
    <property type="match status" value="1"/>
</dbReference>
<dbReference type="Pfam" id="PF00196">
    <property type="entry name" value="GerE"/>
    <property type="match status" value="1"/>
</dbReference>
<evidence type="ECO:0000256" key="2">
    <source>
        <dbReference type="ARBA" id="ARBA00023125"/>
    </source>
</evidence>
<dbReference type="Gene3D" id="1.10.10.10">
    <property type="entry name" value="Winged helix-like DNA-binding domain superfamily/Winged helix DNA-binding domain"/>
    <property type="match status" value="1"/>
</dbReference>
<organism evidence="7 8">
    <name type="scientific">Tanticharoenia sakaeratensis NBRC 103193</name>
    <dbReference type="NCBI Taxonomy" id="1231623"/>
    <lineage>
        <taxon>Bacteria</taxon>
        <taxon>Pseudomonadati</taxon>
        <taxon>Pseudomonadota</taxon>
        <taxon>Alphaproteobacteria</taxon>
        <taxon>Acetobacterales</taxon>
        <taxon>Acetobacteraceae</taxon>
        <taxon>Tanticharoenia</taxon>
    </lineage>
</organism>
<keyword evidence="1" id="KW-0805">Transcription regulation</keyword>
<dbReference type="Proteomes" id="UP000032679">
    <property type="component" value="Unassembled WGS sequence"/>
</dbReference>